<evidence type="ECO:0000313" key="3">
    <source>
        <dbReference type="Proteomes" id="UP000032180"/>
    </source>
</evidence>
<evidence type="ECO:0000313" key="2">
    <source>
        <dbReference type="EnsemblPlants" id="LPERR05G02450.1"/>
    </source>
</evidence>
<protein>
    <submittedName>
        <fullName evidence="2">Uncharacterized protein</fullName>
    </submittedName>
</protein>
<dbReference type="Gramene" id="LPERR05G02450.1">
    <property type="protein sequence ID" value="LPERR05G02450.1"/>
    <property type="gene ID" value="LPERR05G02450"/>
</dbReference>
<reference evidence="3" key="2">
    <citation type="submission" date="2013-12" db="EMBL/GenBank/DDBJ databases">
        <authorList>
            <person name="Yu Y."/>
            <person name="Lee S."/>
            <person name="de Baynast K."/>
            <person name="Wissotski M."/>
            <person name="Liu L."/>
            <person name="Talag J."/>
            <person name="Goicoechea J."/>
            <person name="Angelova A."/>
            <person name="Jetty R."/>
            <person name="Kudrna D."/>
            <person name="Golser W."/>
            <person name="Rivera L."/>
            <person name="Zhang J."/>
            <person name="Wing R."/>
        </authorList>
    </citation>
    <scope>NUCLEOTIDE SEQUENCE</scope>
</reference>
<reference evidence="2 3" key="1">
    <citation type="submission" date="2012-08" db="EMBL/GenBank/DDBJ databases">
        <title>Oryza genome evolution.</title>
        <authorList>
            <person name="Wing R.A."/>
        </authorList>
    </citation>
    <scope>NUCLEOTIDE SEQUENCE</scope>
</reference>
<reference evidence="2" key="3">
    <citation type="submission" date="2015-04" db="UniProtKB">
        <authorList>
            <consortium name="EnsemblPlants"/>
        </authorList>
    </citation>
    <scope>IDENTIFICATION</scope>
</reference>
<organism evidence="2 3">
    <name type="scientific">Leersia perrieri</name>
    <dbReference type="NCBI Taxonomy" id="77586"/>
    <lineage>
        <taxon>Eukaryota</taxon>
        <taxon>Viridiplantae</taxon>
        <taxon>Streptophyta</taxon>
        <taxon>Embryophyta</taxon>
        <taxon>Tracheophyta</taxon>
        <taxon>Spermatophyta</taxon>
        <taxon>Magnoliopsida</taxon>
        <taxon>Liliopsida</taxon>
        <taxon>Poales</taxon>
        <taxon>Poaceae</taxon>
        <taxon>BOP clade</taxon>
        <taxon>Oryzoideae</taxon>
        <taxon>Oryzeae</taxon>
        <taxon>Oryzinae</taxon>
        <taxon>Leersia</taxon>
    </lineage>
</organism>
<dbReference type="AlphaFoldDB" id="A0A0D9WCK2"/>
<accession>A0A0D9WCK2</accession>
<feature type="region of interest" description="Disordered" evidence="1">
    <location>
        <begin position="1"/>
        <end position="29"/>
    </location>
</feature>
<dbReference type="Pfam" id="PF00406">
    <property type="entry name" value="ADK"/>
    <property type="match status" value="1"/>
</dbReference>
<dbReference type="InterPro" id="IPR027417">
    <property type="entry name" value="P-loop_NTPase"/>
</dbReference>
<dbReference type="Gene3D" id="3.40.50.300">
    <property type="entry name" value="P-loop containing nucleotide triphosphate hydrolases"/>
    <property type="match status" value="1"/>
</dbReference>
<sequence length="166" mass="17642">MSMLLLADPSPSSPRQSPSADPPGPPHRIPVKVADTNDAAAGGPWSGKGTQSTNIVMHFGFTHPSVGDRMGAVIKYGSKNGYIDAAKAIPELFEDVKAIFAPYAKATFKGRCHCDALMSEHDSVSRHVRVGNLKTLSSSRQCNACGCCFSLGAFLYNSAFFDGFLS</sequence>
<keyword evidence="3" id="KW-1185">Reference proteome</keyword>
<dbReference type="HOGENOM" id="CLU_1724932_0_0_1"/>
<name>A0A0D9WCK2_9ORYZ</name>
<feature type="compositionally biased region" description="Low complexity" evidence="1">
    <location>
        <begin position="9"/>
        <end position="19"/>
    </location>
</feature>
<evidence type="ECO:0000256" key="1">
    <source>
        <dbReference type="SAM" id="MobiDB-lite"/>
    </source>
</evidence>
<proteinExistence type="predicted"/>
<dbReference type="Proteomes" id="UP000032180">
    <property type="component" value="Chromosome 5"/>
</dbReference>
<dbReference type="EnsemblPlants" id="LPERR05G02450.1">
    <property type="protein sequence ID" value="LPERR05G02450.1"/>
    <property type="gene ID" value="LPERR05G02450"/>
</dbReference>